<comment type="caution">
    <text evidence="15">The sequence shown here is derived from an EMBL/GenBank/DDBJ whole genome shotgun (WGS) entry which is preliminary data.</text>
</comment>
<dbReference type="UniPathway" id="UPA00219"/>
<dbReference type="Gene3D" id="3.40.1390.10">
    <property type="entry name" value="MurE/MurF, N-terminal domain"/>
    <property type="match status" value="1"/>
</dbReference>
<evidence type="ECO:0000256" key="7">
    <source>
        <dbReference type="ARBA" id="ARBA00022984"/>
    </source>
</evidence>
<feature type="domain" description="Mur ligase central" evidence="14">
    <location>
        <begin position="113"/>
        <end position="323"/>
    </location>
</feature>
<sequence length="489" mass="52955">MWDSQRIADLVRGELTGDSQVRASGCCIDSRGVKAGEIFFALVGERTDGHDYIEGAWQKGASVVIGEKERLEHRREVRVPEGKALIRVESGLAAMQTLAQAWRKELGAKVVAITGSNGKTTTKDMVAAVLSEKYRTHKNSENQNNELGLPMTILKATENTEVLILEMGMRGLGQIAFLCDIACPDIGVITNIGTTHMELLGSQEAIARAKWELIEALPETGSAVLNGEDEWSVKQAEHDSHQTFFYGLEGRFHEPDLRGMNLTPFGILGTRFQVGHRQVGHGDRCAVPFAEVAAEVGQKTCPHVSLPLPGEHNVLDALAALSVGILLDVSLEEGCRGLAAMELSRMRLELHQGPEGSTLISDVYNANPTSMKASLQVLKERGGASTLAILGEMYELGEASREGHYEVGQTVAELGISELITVGPLAEEIACGALEKGLSPQRIHSFPDREGAIKKAQELLADLNQGTWVLIKASRGMKMEEVTRALHKG</sequence>
<dbReference type="GO" id="GO:0051301">
    <property type="term" value="P:cell division"/>
    <property type="evidence" value="ECO:0007669"/>
    <property type="project" value="UniProtKB-KW"/>
</dbReference>
<dbReference type="Pfam" id="PF01225">
    <property type="entry name" value="Mur_ligase"/>
    <property type="match status" value="1"/>
</dbReference>
<dbReference type="PANTHER" id="PTHR43024">
    <property type="entry name" value="UDP-N-ACETYLMURAMOYL-TRIPEPTIDE--D-ALANYL-D-ALANINE LIGASE"/>
    <property type="match status" value="1"/>
</dbReference>
<evidence type="ECO:0000259" key="14">
    <source>
        <dbReference type="Pfam" id="PF08245"/>
    </source>
</evidence>
<evidence type="ECO:0000256" key="6">
    <source>
        <dbReference type="ARBA" id="ARBA00022960"/>
    </source>
</evidence>
<dbReference type="InterPro" id="IPR005863">
    <property type="entry name" value="UDP-N-AcMur_synth"/>
</dbReference>
<comment type="catalytic activity">
    <reaction evidence="10 11">
        <text>D-alanyl-D-alanine + UDP-N-acetyl-alpha-D-muramoyl-L-alanyl-gamma-D-glutamyl-meso-2,6-diaminopimelate + ATP = UDP-N-acetyl-alpha-D-muramoyl-L-alanyl-gamma-D-glutamyl-meso-2,6-diaminopimeloyl-D-alanyl-D-alanine + ADP + phosphate + H(+)</text>
        <dbReference type="Rhea" id="RHEA:28374"/>
        <dbReference type="ChEBI" id="CHEBI:15378"/>
        <dbReference type="ChEBI" id="CHEBI:30616"/>
        <dbReference type="ChEBI" id="CHEBI:43474"/>
        <dbReference type="ChEBI" id="CHEBI:57822"/>
        <dbReference type="ChEBI" id="CHEBI:61386"/>
        <dbReference type="ChEBI" id="CHEBI:83905"/>
        <dbReference type="ChEBI" id="CHEBI:456216"/>
        <dbReference type="EC" id="6.3.2.10"/>
    </reaction>
</comment>
<dbReference type="GO" id="GO:0071555">
    <property type="term" value="P:cell wall organization"/>
    <property type="evidence" value="ECO:0007669"/>
    <property type="project" value="UniProtKB-KW"/>
</dbReference>
<feature type="domain" description="Mur ligase N-terminal catalytic" evidence="12">
    <location>
        <begin position="25"/>
        <end position="102"/>
    </location>
</feature>
<evidence type="ECO:0000313" key="16">
    <source>
        <dbReference type="Proteomes" id="UP000054623"/>
    </source>
</evidence>
<dbReference type="SUPFAM" id="SSF63418">
    <property type="entry name" value="MurE/MurF N-terminal domain"/>
    <property type="match status" value="1"/>
</dbReference>
<organism evidence="15 16">
    <name type="scientific">Desulfitobacterium hafniense</name>
    <name type="common">Desulfitobacterium frappieri</name>
    <dbReference type="NCBI Taxonomy" id="49338"/>
    <lineage>
        <taxon>Bacteria</taxon>
        <taxon>Bacillati</taxon>
        <taxon>Bacillota</taxon>
        <taxon>Clostridia</taxon>
        <taxon>Eubacteriales</taxon>
        <taxon>Desulfitobacteriaceae</taxon>
        <taxon>Desulfitobacterium</taxon>
    </lineage>
</organism>
<keyword evidence="5 10" id="KW-0067">ATP-binding</keyword>
<dbReference type="SUPFAM" id="SSF53623">
    <property type="entry name" value="MurD-like peptide ligases, catalytic domain"/>
    <property type="match status" value="1"/>
</dbReference>
<keyword evidence="9 10" id="KW-0961">Cell wall biogenesis/degradation</keyword>
<dbReference type="InterPro" id="IPR004101">
    <property type="entry name" value="Mur_ligase_C"/>
</dbReference>
<keyword evidence="8 10" id="KW-0131">Cell cycle</keyword>
<keyword evidence="1 10" id="KW-0963">Cytoplasm</keyword>
<dbReference type="GO" id="GO:0047480">
    <property type="term" value="F:UDP-N-acetylmuramoyl-tripeptide-D-alanyl-D-alanine ligase activity"/>
    <property type="evidence" value="ECO:0007669"/>
    <property type="project" value="UniProtKB-UniRule"/>
</dbReference>
<dbReference type="Gene3D" id="3.90.190.20">
    <property type="entry name" value="Mur ligase, C-terminal domain"/>
    <property type="match status" value="1"/>
</dbReference>
<dbReference type="Proteomes" id="UP000054623">
    <property type="component" value="Unassembled WGS sequence"/>
</dbReference>
<comment type="similarity">
    <text evidence="10">Belongs to the MurCDEF family. MurF subfamily.</text>
</comment>
<dbReference type="RefSeq" id="WP_058491066.1">
    <property type="nucleotide sequence ID" value="NZ_LOCK01000017.1"/>
</dbReference>
<dbReference type="Pfam" id="PF02875">
    <property type="entry name" value="Mur_ligase_C"/>
    <property type="match status" value="1"/>
</dbReference>
<dbReference type="InterPro" id="IPR036615">
    <property type="entry name" value="Mur_ligase_C_dom_sf"/>
</dbReference>
<evidence type="ECO:0000256" key="3">
    <source>
        <dbReference type="ARBA" id="ARBA00022618"/>
    </source>
</evidence>
<evidence type="ECO:0000256" key="1">
    <source>
        <dbReference type="ARBA" id="ARBA00022490"/>
    </source>
</evidence>
<dbReference type="EMBL" id="LOCK01000017">
    <property type="protein sequence ID" value="KTE91919.1"/>
    <property type="molecule type" value="Genomic_DNA"/>
</dbReference>
<feature type="binding site" evidence="10">
    <location>
        <begin position="115"/>
        <end position="121"/>
    </location>
    <ligand>
        <name>ATP</name>
        <dbReference type="ChEBI" id="CHEBI:30616"/>
    </ligand>
</feature>
<keyword evidence="2 10" id="KW-0436">Ligase</keyword>
<dbReference type="OrthoDB" id="9801978at2"/>
<comment type="subcellular location">
    <subcellularLocation>
        <location evidence="10 11">Cytoplasm</location>
    </subcellularLocation>
</comment>
<comment type="pathway">
    <text evidence="10 11">Cell wall biogenesis; peptidoglycan biosynthesis.</text>
</comment>
<reference evidence="15 16" key="1">
    <citation type="submission" date="2015-12" db="EMBL/GenBank/DDBJ databases">
        <title>Draft Genome Sequence of Desulfitobacterium hafniense Strain DH, a Sulfate-reducing Bacterium Isolated from Paddy Soils.</title>
        <authorList>
            <person name="Bao P."/>
            <person name="Zhang X."/>
            <person name="Li G."/>
        </authorList>
    </citation>
    <scope>NUCLEOTIDE SEQUENCE [LARGE SCALE GENOMIC DNA]</scope>
    <source>
        <strain evidence="15 16">DH</strain>
    </source>
</reference>
<dbReference type="PANTHER" id="PTHR43024:SF1">
    <property type="entry name" value="UDP-N-ACETYLMURAMOYL-TRIPEPTIDE--D-ALANYL-D-ALANINE LIGASE"/>
    <property type="match status" value="1"/>
</dbReference>
<dbReference type="NCBIfam" id="TIGR01143">
    <property type="entry name" value="murF"/>
    <property type="match status" value="1"/>
</dbReference>
<evidence type="ECO:0000256" key="5">
    <source>
        <dbReference type="ARBA" id="ARBA00022840"/>
    </source>
</evidence>
<dbReference type="GO" id="GO:0009252">
    <property type="term" value="P:peptidoglycan biosynthetic process"/>
    <property type="evidence" value="ECO:0007669"/>
    <property type="project" value="UniProtKB-UniRule"/>
</dbReference>
<evidence type="ECO:0000256" key="2">
    <source>
        <dbReference type="ARBA" id="ARBA00022598"/>
    </source>
</evidence>
<dbReference type="GO" id="GO:0005524">
    <property type="term" value="F:ATP binding"/>
    <property type="evidence" value="ECO:0007669"/>
    <property type="project" value="UniProtKB-UniRule"/>
</dbReference>
<dbReference type="AlphaFoldDB" id="A0A0W1JLI8"/>
<dbReference type="GO" id="GO:0008766">
    <property type="term" value="F:UDP-N-acetylmuramoylalanyl-D-glutamyl-2,6-diaminopimelate-D-alanyl-D-alanine ligase activity"/>
    <property type="evidence" value="ECO:0007669"/>
    <property type="project" value="RHEA"/>
</dbReference>
<keyword evidence="4 10" id="KW-0547">Nucleotide-binding</keyword>
<dbReference type="InterPro" id="IPR051046">
    <property type="entry name" value="MurCDEF_CellWall_CoF430Synth"/>
</dbReference>
<comment type="function">
    <text evidence="10 11">Involved in cell wall formation. Catalyzes the final step in the synthesis of UDP-N-acetylmuramoyl-pentapeptide, the precursor of murein.</text>
</comment>
<keyword evidence="6 10" id="KW-0133">Cell shape</keyword>
<dbReference type="InterPro" id="IPR036565">
    <property type="entry name" value="Mur-like_cat_sf"/>
</dbReference>
<dbReference type="SUPFAM" id="SSF53244">
    <property type="entry name" value="MurD-like peptide ligases, peptide-binding domain"/>
    <property type="match status" value="1"/>
</dbReference>
<dbReference type="InterPro" id="IPR013221">
    <property type="entry name" value="Mur_ligase_cen"/>
</dbReference>
<protein>
    <recommendedName>
        <fullName evidence="10 11">UDP-N-acetylmuramoyl-tripeptide--D-alanyl-D-alanine ligase</fullName>
        <ecNumber evidence="10 11">6.3.2.10</ecNumber>
    </recommendedName>
    <alternativeName>
        <fullName evidence="10">D-alanyl-D-alanine-adding enzyme</fullName>
    </alternativeName>
</protein>
<evidence type="ECO:0000256" key="8">
    <source>
        <dbReference type="ARBA" id="ARBA00023306"/>
    </source>
</evidence>
<dbReference type="HAMAP" id="MF_02019">
    <property type="entry name" value="MurF"/>
    <property type="match status" value="1"/>
</dbReference>
<feature type="domain" description="Mur ligase C-terminal" evidence="13">
    <location>
        <begin position="346"/>
        <end position="475"/>
    </location>
</feature>
<evidence type="ECO:0000313" key="15">
    <source>
        <dbReference type="EMBL" id="KTE91919.1"/>
    </source>
</evidence>
<dbReference type="InterPro" id="IPR000713">
    <property type="entry name" value="Mur_ligase_N"/>
</dbReference>
<name>A0A0W1JLI8_DESHA</name>
<evidence type="ECO:0000259" key="12">
    <source>
        <dbReference type="Pfam" id="PF01225"/>
    </source>
</evidence>
<accession>A0A0W1JLI8</accession>
<evidence type="ECO:0000259" key="13">
    <source>
        <dbReference type="Pfam" id="PF02875"/>
    </source>
</evidence>
<dbReference type="Gene3D" id="3.40.1190.10">
    <property type="entry name" value="Mur-like, catalytic domain"/>
    <property type="match status" value="1"/>
</dbReference>
<evidence type="ECO:0000256" key="9">
    <source>
        <dbReference type="ARBA" id="ARBA00023316"/>
    </source>
</evidence>
<evidence type="ECO:0000256" key="11">
    <source>
        <dbReference type="RuleBase" id="RU004136"/>
    </source>
</evidence>
<evidence type="ECO:0000256" key="4">
    <source>
        <dbReference type="ARBA" id="ARBA00022741"/>
    </source>
</evidence>
<dbReference type="GO" id="GO:0008360">
    <property type="term" value="P:regulation of cell shape"/>
    <property type="evidence" value="ECO:0007669"/>
    <property type="project" value="UniProtKB-KW"/>
</dbReference>
<evidence type="ECO:0000256" key="10">
    <source>
        <dbReference type="HAMAP-Rule" id="MF_02019"/>
    </source>
</evidence>
<keyword evidence="3 10" id="KW-0132">Cell division</keyword>
<dbReference type="EC" id="6.3.2.10" evidence="10 11"/>
<dbReference type="GO" id="GO:0005737">
    <property type="term" value="C:cytoplasm"/>
    <property type="evidence" value="ECO:0007669"/>
    <property type="project" value="UniProtKB-SubCell"/>
</dbReference>
<dbReference type="Pfam" id="PF08245">
    <property type="entry name" value="Mur_ligase_M"/>
    <property type="match status" value="1"/>
</dbReference>
<proteinExistence type="inferred from homology"/>
<keyword evidence="7 10" id="KW-0573">Peptidoglycan synthesis</keyword>
<dbReference type="InterPro" id="IPR035911">
    <property type="entry name" value="MurE/MurF_N"/>
</dbReference>
<gene>
    <name evidence="10" type="primary">murF</name>
    <name evidence="15" type="ORF">AT727_03015</name>
</gene>